<evidence type="ECO:0000313" key="2">
    <source>
        <dbReference type="Proteomes" id="UP000619486"/>
    </source>
</evidence>
<organism evidence="1 2">
    <name type="scientific">Streptomyces purpureus</name>
    <dbReference type="NCBI Taxonomy" id="1951"/>
    <lineage>
        <taxon>Bacteria</taxon>
        <taxon>Bacillati</taxon>
        <taxon>Actinomycetota</taxon>
        <taxon>Actinomycetes</taxon>
        <taxon>Kitasatosporales</taxon>
        <taxon>Streptomycetaceae</taxon>
        <taxon>Streptomyces</taxon>
    </lineage>
</organism>
<dbReference type="Proteomes" id="UP000619486">
    <property type="component" value="Unassembled WGS sequence"/>
</dbReference>
<name>A0A918GXX1_9ACTN</name>
<sequence length="350" mass="38202">MRRSSLPYGPARWRTARAHRELGIGFALTLAKHMLGSRFPDHTVTIVPADTVLRAGWALTSRDKGEKVKYRYRPQYFVEVWQPEEPSLVTPLSGKGNHSDFATSAEQLASASAHAEAVHIGPWNETPGLLFSTQLPTDGGTMTVHALQAPGSGGWLFPAEVREPNLNAPPFQANVTPDIHPPTEGLVAPEPVRGCHVQAKDYAWFQESLAHTTAAGLMAFTGSGHATARHLTDRQGRKRFTGLEHAASTSVQDVAHTLLGNEYVGTDHVFRLNGPRVEAFSGVDEELFRLLARGDVKEYRALVHASRHVHPRLTFDKDWGGPVSVHADGSVLALRLLPGQGEEPRPGSTR</sequence>
<comment type="caution">
    <text evidence="1">The sequence shown here is derived from an EMBL/GenBank/DDBJ whole genome shotgun (WGS) entry which is preliminary data.</text>
</comment>
<reference evidence="1" key="2">
    <citation type="submission" date="2020-09" db="EMBL/GenBank/DDBJ databases">
        <authorList>
            <person name="Sun Q."/>
            <person name="Ohkuma M."/>
        </authorList>
    </citation>
    <scope>NUCLEOTIDE SEQUENCE</scope>
    <source>
        <strain evidence="1">JCM 3172</strain>
    </source>
</reference>
<protein>
    <submittedName>
        <fullName evidence="1">Uncharacterized protein</fullName>
    </submittedName>
</protein>
<keyword evidence="2" id="KW-1185">Reference proteome</keyword>
<reference evidence="1" key="1">
    <citation type="journal article" date="2014" name="Int. J. Syst. Evol. Microbiol.">
        <title>Complete genome sequence of Corynebacterium casei LMG S-19264T (=DSM 44701T), isolated from a smear-ripened cheese.</title>
        <authorList>
            <consortium name="US DOE Joint Genome Institute (JGI-PGF)"/>
            <person name="Walter F."/>
            <person name="Albersmeier A."/>
            <person name="Kalinowski J."/>
            <person name="Ruckert C."/>
        </authorList>
    </citation>
    <scope>NUCLEOTIDE SEQUENCE</scope>
    <source>
        <strain evidence="1">JCM 3172</strain>
    </source>
</reference>
<evidence type="ECO:0000313" key="1">
    <source>
        <dbReference type="EMBL" id="GGT13047.1"/>
    </source>
</evidence>
<gene>
    <name evidence="1" type="ORF">GCM10014713_01920</name>
</gene>
<dbReference type="AlphaFoldDB" id="A0A918GXX1"/>
<proteinExistence type="predicted"/>
<accession>A0A918GXX1</accession>
<dbReference type="EMBL" id="BMQQ01000001">
    <property type="protein sequence ID" value="GGT13047.1"/>
    <property type="molecule type" value="Genomic_DNA"/>
</dbReference>